<dbReference type="PANTHER" id="PTHR11067:SF9">
    <property type="entry name" value="INOSINE TRIPHOSPHATE PYROPHOSPHATASE"/>
    <property type="match status" value="1"/>
</dbReference>
<dbReference type="CDD" id="cd00515">
    <property type="entry name" value="HAM1"/>
    <property type="match status" value="1"/>
</dbReference>
<evidence type="ECO:0000256" key="11">
    <source>
        <dbReference type="RuleBase" id="RU003781"/>
    </source>
</evidence>
<comment type="caution">
    <text evidence="10">Lacks conserved residue(s) required for the propagation of feature annotation.</text>
</comment>
<keyword evidence="3 10" id="KW-0479">Metal-binding</keyword>
<comment type="similarity">
    <text evidence="1 10 11">Belongs to the HAM1 NTPase family.</text>
</comment>
<dbReference type="Pfam" id="PF01725">
    <property type="entry name" value="Ham1p_like"/>
    <property type="match status" value="1"/>
</dbReference>
<dbReference type="GO" id="GO:0005829">
    <property type="term" value="C:cytosol"/>
    <property type="evidence" value="ECO:0007669"/>
    <property type="project" value="TreeGrafter"/>
</dbReference>
<keyword evidence="5 10" id="KW-0378">Hydrolase</keyword>
<comment type="function">
    <text evidence="10">Pyrophosphatase that catalyzes the hydrolysis of nucleoside triphosphates to their monophosphate derivatives, with a high preference for the non-canonical purine nucleotides XTP (xanthosine triphosphate), dITP (deoxyinosine triphosphate) and ITP. Seems to function as a house-cleaning enzyme that removes non-canonical purine nucleotides from the nucleotide pool, thus preventing their incorporation into DNA/RNA and avoiding chromosomal lesions.</text>
</comment>
<dbReference type="NCBIfam" id="TIGR00042">
    <property type="entry name" value="RdgB/HAM1 family non-canonical purine NTP pyrophosphatase"/>
    <property type="match status" value="1"/>
</dbReference>
<dbReference type="GO" id="GO:0036222">
    <property type="term" value="F:XTP diphosphatase activity"/>
    <property type="evidence" value="ECO:0007669"/>
    <property type="project" value="UniProtKB-UniRule"/>
</dbReference>
<feature type="binding site" evidence="10">
    <location>
        <begin position="7"/>
        <end position="12"/>
    </location>
    <ligand>
        <name>substrate</name>
    </ligand>
</feature>
<dbReference type="PANTHER" id="PTHR11067">
    <property type="entry name" value="INOSINE TRIPHOSPHATE PYROPHOSPHATASE/HAM1 PROTEIN"/>
    <property type="match status" value="1"/>
</dbReference>
<feature type="binding site" evidence="10">
    <location>
        <begin position="152"/>
        <end position="155"/>
    </location>
    <ligand>
        <name>substrate</name>
    </ligand>
</feature>
<gene>
    <name evidence="12" type="ORF">ENF30_02485</name>
</gene>
<comment type="cofactor">
    <cofactor evidence="10">
        <name>Mg(2+)</name>
        <dbReference type="ChEBI" id="CHEBI:18420"/>
    </cofactor>
    <text evidence="10">Binds 1 Mg(2+) ion per subunit.</text>
</comment>
<feature type="active site" description="Proton acceptor" evidence="10">
    <location>
        <position position="69"/>
    </location>
</feature>
<dbReference type="NCBIfam" id="NF011397">
    <property type="entry name" value="PRK14822.1"/>
    <property type="match status" value="1"/>
</dbReference>
<accession>A0A7V0IAF3</accession>
<proteinExistence type="inferred from homology"/>
<dbReference type="HAMAP" id="MF_01405">
    <property type="entry name" value="Non_canon_purine_NTPase"/>
    <property type="match status" value="1"/>
</dbReference>
<evidence type="ECO:0000256" key="3">
    <source>
        <dbReference type="ARBA" id="ARBA00022723"/>
    </source>
</evidence>
<dbReference type="InterPro" id="IPR029001">
    <property type="entry name" value="ITPase-like_fam"/>
</dbReference>
<dbReference type="GO" id="GO:0009117">
    <property type="term" value="P:nucleotide metabolic process"/>
    <property type="evidence" value="ECO:0007669"/>
    <property type="project" value="UniProtKB-KW"/>
</dbReference>
<evidence type="ECO:0000313" key="12">
    <source>
        <dbReference type="EMBL" id="HDD35649.1"/>
    </source>
</evidence>
<dbReference type="GO" id="GO:0017111">
    <property type="term" value="F:ribonucleoside triphosphate phosphatase activity"/>
    <property type="evidence" value="ECO:0007669"/>
    <property type="project" value="InterPro"/>
</dbReference>
<dbReference type="GO" id="GO:0035870">
    <property type="term" value="F:dITP diphosphatase activity"/>
    <property type="evidence" value="ECO:0007669"/>
    <property type="project" value="UniProtKB-UniRule"/>
</dbReference>
<comment type="catalytic activity">
    <reaction evidence="10">
        <text>ITP + H2O = IMP + diphosphate + H(+)</text>
        <dbReference type="Rhea" id="RHEA:29399"/>
        <dbReference type="ChEBI" id="CHEBI:15377"/>
        <dbReference type="ChEBI" id="CHEBI:15378"/>
        <dbReference type="ChEBI" id="CHEBI:33019"/>
        <dbReference type="ChEBI" id="CHEBI:58053"/>
        <dbReference type="ChEBI" id="CHEBI:61402"/>
        <dbReference type="EC" id="3.6.1.66"/>
    </reaction>
</comment>
<dbReference type="FunFam" id="3.90.950.10:FF:000001">
    <property type="entry name" value="dITP/XTP pyrophosphatase"/>
    <property type="match status" value="1"/>
</dbReference>
<comment type="catalytic activity">
    <reaction evidence="8 10">
        <text>dITP + H2O = dIMP + diphosphate + H(+)</text>
        <dbReference type="Rhea" id="RHEA:28342"/>
        <dbReference type="ChEBI" id="CHEBI:15377"/>
        <dbReference type="ChEBI" id="CHEBI:15378"/>
        <dbReference type="ChEBI" id="CHEBI:33019"/>
        <dbReference type="ChEBI" id="CHEBI:61194"/>
        <dbReference type="ChEBI" id="CHEBI:61382"/>
        <dbReference type="EC" id="3.6.1.66"/>
    </reaction>
</comment>
<dbReference type="Gene3D" id="3.90.950.10">
    <property type="match status" value="1"/>
</dbReference>
<sequence length="206" mass="22852">MKLVLATRNKGKIKEIKALMADIPIEILSLSDFKNIPNIPETGKTFLENALNKAKTVASLTGHFALADDSGLCVDYLNGAPGIHSARFAGDNATDEENNKKLLTLLKDVPWEKRNAAFICVIVLCSPEGKYYSCEGRCEGIIAFEPKGKHGFGYDPIFFLPVYKKTMAQIPLEIKNRISHRAKALKKMKEIIKNILKEEKNGEIGC</sequence>
<feature type="binding site" evidence="10">
    <location>
        <position position="69"/>
    </location>
    <ligand>
        <name>Mg(2+)</name>
        <dbReference type="ChEBI" id="CHEBI:18420"/>
    </ligand>
</feature>
<dbReference type="EMBL" id="DQWQ01000108">
    <property type="protein sequence ID" value="HDD35649.1"/>
    <property type="molecule type" value="Genomic_DNA"/>
</dbReference>
<dbReference type="GO" id="GO:0046872">
    <property type="term" value="F:metal ion binding"/>
    <property type="evidence" value="ECO:0007669"/>
    <property type="project" value="UniProtKB-KW"/>
</dbReference>
<evidence type="ECO:0000256" key="5">
    <source>
        <dbReference type="ARBA" id="ARBA00022801"/>
    </source>
</evidence>
<evidence type="ECO:0000256" key="7">
    <source>
        <dbReference type="ARBA" id="ARBA00023080"/>
    </source>
</evidence>
<dbReference type="GO" id="GO:0000166">
    <property type="term" value="F:nucleotide binding"/>
    <property type="evidence" value="ECO:0007669"/>
    <property type="project" value="UniProtKB-KW"/>
</dbReference>
<dbReference type="GO" id="GO:0009146">
    <property type="term" value="P:purine nucleoside triphosphate catabolic process"/>
    <property type="evidence" value="ECO:0007669"/>
    <property type="project" value="UniProtKB-UniRule"/>
</dbReference>
<dbReference type="InterPro" id="IPR002637">
    <property type="entry name" value="RdgB/HAM1"/>
</dbReference>
<evidence type="ECO:0000256" key="6">
    <source>
        <dbReference type="ARBA" id="ARBA00022842"/>
    </source>
</evidence>
<keyword evidence="4 10" id="KW-0547">Nucleotide-binding</keyword>
<keyword evidence="6 10" id="KW-0460">Magnesium</keyword>
<dbReference type="SUPFAM" id="SSF52972">
    <property type="entry name" value="ITPase-like"/>
    <property type="match status" value="1"/>
</dbReference>
<dbReference type="AlphaFoldDB" id="A0A7V0IAF3"/>
<keyword evidence="7 10" id="KW-0546">Nucleotide metabolism</keyword>
<dbReference type="EC" id="3.6.1.66" evidence="10"/>
<evidence type="ECO:0000256" key="4">
    <source>
        <dbReference type="ARBA" id="ARBA00022741"/>
    </source>
</evidence>
<name>A0A7V0IAF3_DESA2</name>
<evidence type="ECO:0000256" key="2">
    <source>
        <dbReference type="ARBA" id="ARBA00011738"/>
    </source>
</evidence>
<comment type="catalytic activity">
    <reaction evidence="9 10">
        <text>XTP + H2O = XMP + diphosphate + H(+)</text>
        <dbReference type="Rhea" id="RHEA:28610"/>
        <dbReference type="ChEBI" id="CHEBI:15377"/>
        <dbReference type="ChEBI" id="CHEBI:15378"/>
        <dbReference type="ChEBI" id="CHEBI:33019"/>
        <dbReference type="ChEBI" id="CHEBI:57464"/>
        <dbReference type="ChEBI" id="CHEBI:61314"/>
        <dbReference type="EC" id="3.6.1.66"/>
    </reaction>
</comment>
<dbReference type="Proteomes" id="UP000885706">
    <property type="component" value="Unassembled WGS sequence"/>
</dbReference>
<evidence type="ECO:0000256" key="1">
    <source>
        <dbReference type="ARBA" id="ARBA00008023"/>
    </source>
</evidence>
<comment type="caution">
    <text evidence="12">The sequence shown here is derived from an EMBL/GenBank/DDBJ whole genome shotgun (WGS) entry which is preliminary data.</text>
</comment>
<dbReference type="InterPro" id="IPR020922">
    <property type="entry name" value="dITP/XTP_pyrophosphatase"/>
</dbReference>
<comment type="subunit">
    <text evidence="2 10">Homodimer.</text>
</comment>
<evidence type="ECO:0000256" key="8">
    <source>
        <dbReference type="ARBA" id="ARBA00051875"/>
    </source>
</evidence>
<organism evidence="12">
    <name type="scientific">Desulfofervidus auxilii</name>
    <dbReference type="NCBI Taxonomy" id="1621989"/>
    <lineage>
        <taxon>Bacteria</taxon>
        <taxon>Pseudomonadati</taxon>
        <taxon>Thermodesulfobacteriota</taxon>
        <taxon>Candidatus Desulfofervidia</taxon>
        <taxon>Candidatus Desulfofervidales</taxon>
        <taxon>Candidatus Desulfofervidaceae</taxon>
        <taxon>Candidatus Desulfofervidus</taxon>
    </lineage>
</organism>
<evidence type="ECO:0000256" key="9">
    <source>
        <dbReference type="ARBA" id="ARBA00052017"/>
    </source>
</evidence>
<protein>
    <recommendedName>
        <fullName evidence="10">dITP/XTP pyrophosphatase</fullName>
        <ecNumber evidence="10">3.6.1.66</ecNumber>
    </recommendedName>
    <alternativeName>
        <fullName evidence="10">Non-canonical purine NTP pyrophosphatase</fullName>
    </alternativeName>
    <alternativeName>
        <fullName evidence="10">Non-standard purine NTP pyrophosphatase</fullName>
    </alternativeName>
    <alternativeName>
        <fullName evidence="10">Nucleoside-triphosphate diphosphatase</fullName>
    </alternativeName>
    <alternativeName>
        <fullName evidence="10">Nucleoside-triphosphate pyrophosphatase</fullName>
        <shortName evidence="10">NTPase</shortName>
    </alternativeName>
</protein>
<reference evidence="12" key="1">
    <citation type="journal article" date="2020" name="mSystems">
        <title>Genome- and Community-Level Interaction Insights into Carbon Utilization and Element Cycling Functions of Hydrothermarchaeota in Hydrothermal Sediment.</title>
        <authorList>
            <person name="Zhou Z."/>
            <person name="Liu Y."/>
            <person name="Xu W."/>
            <person name="Pan J."/>
            <person name="Luo Z.H."/>
            <person name="Li M."/>
        </authorList>
    </citation>
    <scope>NUCLEOTIDE SEQUENCE [LARGE SCALE GENOMIC DNA]</scope>
    <source>
        <strain evidence="12">HyVt-113</strain>
    </source>
</reference>
<feature type="binding site" evidence="10">
    <location>
        <position position="70"/>
    </location>
    <ligand>
        <name>substrate</name>
    </ligand>
</feature>
<feature type="binding site" evidence="10">
    <location>
        <begin position="180"/>
        <end position="181"/>
    </location>
    <ligand>
        <name>substrate</name>
    </ligand>
</feature>
<dbReference type="GO" id="GO:0036220">
    <property type="term" value="F:ITP diphosphatase activity"/>
    <property type="evidence" value="ECO:0007669"/>
    <property type="project" value="UniProtKB-UniRule"/>
</dbReference>
<feature type="binding site" evidence="10">
    <location>
        <position position="175"/>
    </location>
    <ligand>
        <name>substrate</name>
    </ligand>
</feature>
<evidence type="ECO:0000256" key="10">
    <source>
        <dbReference type="HAMAP-Rule" id="MF_01405"/>
    </source>
</evidence>